<evidence type="ECO:0000256" key="10">
    <source>
        <dbReference type="ARBA" id="ARBA00023098"/>
    </source>
</evidence>
<dbReference type="GO" id="GO:0009329">
    <property type="term" value="C:acetate CoA-transferase complex"/>
    <property type="evidence" value="ECO:0007669"/>
    <property type="project" value="TreeGrafter"/>
</dbReference>
<dbReference type="Gene3D" id="3.90.226.10">
    <property type="entry name" value="2-enoyl-CoA Hydratase, Chain A, domain 1"/>
    <property type="match status" value="1"/>
</dbReference>
<evidence type="ECO:0000256" key="4">
    <source>
        <dbReference type="ARBA" id="ARBA00022723"/>
    </source>
</evidence>
<comment type="function">
    <text evidence="12 13">Component of the acetyl coenzyme A carboxylase (ACC) complex. Biotin carboxylase (BC) catalyzes the carboxylation of biotin on its carrier protein (BCCP) and then the CO(2) group is transferred by the transcarboxylase to acetyl-CoA to form malonyl-CoA.</text>
</comment>
<dbReference type="NCBIfam" id="TIGR00515">
    <property type="entry name" value="accD"/>
    <property type="match status" value="1"/>
</dbReference>
<comment type="caution">
    <text evidence="15">The sequence shown here is derived from an EMBL/GenBank/DDBJ whole genome shotgun (WGS) entry which is preliminary data.</text>
</comment>
<evidence type="ECO:0000256" key="7">
    <source>
        <dbReference type="ARBA" id="ARBA00022832"/>
    </source>
</evidence>
<keyword evidence="2 13" id="KW-0444">Lipid biosynthesis</keyword>
<evidence type="ECO:0000259" key="14">
    <source>
        <dbReference type="PROSITE" id="PS50980"/>
    </source>
</evidence>
<evidence type="ECO:0000256" key="8">
    <source>
        <dbReference type="ARBA" id="ARBA00022833"/>
    </source>
</evidence>
<evidence type="ECO:0000256" key="5">
    <source>
        <dbReference type="ARBA" id="ARBA00022741"/>
    </source>
</evidence>
<dbReference type="Pfam" id="PF17848">
    <property type="entry name" value="Zn_ribbon_ACC"/>
    <property type="match status" value="1"/>
</dbReference>
<dbReference type="InterPro" id="IPR034733">
    <property type="entry name" value="AcCoA_carboxyl_beta"/>
</dbReference>
<keyword evidence="6 13" id="KW-0863">Zinc-finger</keyword>
<dbReference type="GO" id="GO:0006633">
    <property type="term" value="P:fatty acid biosynthetic process"/>
    <property type="evidence" value="ECO:0007669"/>
    <property type="project" value="UniProtKB-KW"/>
</dbReference>
<evidence type="ECO:0000256" key="6">
    <source>
        <dbReference type="ARBA" id="ARBA00022771"/>
    </source>
</evidence>
<evidence type="ECO:0000256" key="13">
    <source>
        <dbReference type="HAMAP-Rule" id="MF_01395"/>
    </source>
</evidence>
<protein>
    <recommendedName>
        <fullName evidence="13">Acetyl-coenzyme A carboxylase carboxyl transferase subunit beta</fullName>
        <shortName evidence="13">ACCase subunit beta</shortName>
        <shortName evidence="13">Acetyl-CoA carboxylase carboxyltransferase subunit beta</shortName>
        <ecNumber evidence="13">2.1.3.15</ecNumber>
    </recommendedName>
</protein>
<dbReference type="GO" id="GO:0005524">
    <property type="term" value="F:ATP binding"/>
    <property type="evidence" value="ECO:0007669"/>
    <property type="project" value="UniProtKB-KW"/>
</dbReference>
<comment type="subcellular location">
    <subcellularLocation>
        <location evidence="1 13">Cytoplasm</location>
    </subcellularLocation>
</comment>
<dbReference type="GO" id="GO:0008270">
    <property type="term" value="F:zinc ion binding"/>
    <property type="evidence" value="ECO:0007669"/>
    <property type="project" value="UniProtKB-UniRule"/>
</dbReference>
<evidence type="ECO:0000256" key="3">
    <source>
        <dbReference type="ARBA" id="ARBA00022679"/>
    </source>
</evidence>
<dbReference type="PROSITE" id="PS50980">
    <property type="entry name" value="COA_CT_NTER"/>
    <property type="match status" value="1"/>
</dbReference>
<comment type="catalytic activity">
    <reaction evidence="13">
        <text>N(6)-carboxybiotinyl-L-lysyl-[protein] + acetyl-CoA = N(6)-biotinyl-L-lysyl-[protein] + malonyl-CoA</text>
        <dbReference type="Rhea" id="RHEA:54728"/>
        <dbReference type="Rhea" id="RHEA-COMP:10505"/>
        <dbReference type="Rhea" id="RHEA-COMP:10506"/>
        <dbReference type="ChEBI" id="CHEBI:57288"/>
        <dbReference type="ChEBI" id="CHEBI:57384"/>
        <dbReference type="ChEBI" id="CHEBI:83144"/>
        <dbReference type="ChEBI" id="CHEBI:83145"/>
        <dbReference type="EC" id="2.1.3.15"/>
    </reaction>
</comment>
<dbReference type="EC" id="2.1.3.15" evidence="13"/>
<evidence type="ECO:0000256" key="11">
    <source>
        <dbReference type="ARBA" id="ARBA00023160"/>
    </source>
</evidence>
<comment type="similarity">
    <text evidence="13">Belongs to the AccD/PCCB family.</text>
</comment>
<feature type="domain" description="CoA carboxyltransferase N-terminal" evidence="14">
    <location>
        <begin position="25"/>
        <end position="282"/>
    </location>
</feature>
<dbReference type="InterPro" id="IPR041010">
    <property type="entry name" value="Znf-ACC"/>
</dbReference>
<feature type="binding site" evidence="13">
    <location>
        <position position="32"/>
    </location>
    <ligand>
        <name>Zn(2+)</name>
        <dbReference type="ChEBI" id="CHEBI:29105"/>
    </ligand>
</feature>
<dbReference type="SUPFAM" id="SSF52096">
    <property type="entry name" value="ClpP/crotonase"/>
    <property type="match status" value="1"/>
</dbReference>
<evidence type="ECO:0000256" key="9">
    <source>
        <dbReference type="ARBA" id="ARBA00022840"/>
    </source>
</evidence>
<dbReference type="EMBL" id="BLXX01000013">
    <property type="protein sequence ID" value="GFO61273.1"/>
    <property type="molecule type" value="Genomic_DNA"/>
</dbReference>
<feature type="binding site" evidence="13">
    <location>
        <position position="51"/>
    </location>
    <ligand>
        <name>Zn(2+)</name>
        <dbReference type="ChEBI" id="CHEBI:29105"/>
    </ligand>
</feature>
<feature type="binding site" evidence="13">
    <location>
        <position position="48"/>
    </location>
    <ligand>
        <name>Zn(2+)</name>
        <dbReference type="ChEBI" id="CHEBI:29105"/>
    </ligand>
</feature>
<gene>
    <name evidence="13 15" type="primary">accD</name>
    <name evidence="15" type="ORF">GMST_35980</name>
</gene>
<name>A0A6V8MNJ4_9BACT</name>
<keyword evidence="16" id="KW-1185">Reference proteome</keyword>
<keyword evidence="4 13" id="KW-0479">Metal-binding</keyword>
<dbReference type="HAMAP" id="MF_01395">
    <property type="entry name" value="AcetylCoA_CT_beta"/>
    <property type="match status" value="1"/>
</dbReference>
<keyword evidence="8 13" id="KW-0862">Zinc</keyword>
<reference evidence="16" key="1">
    <citation type="submission" date="2020-06" db="EMBL/GenBank/DDBJ databases">
        <title>Draft genomic sequence of Geomonas sp. Red330.</title>
        <authorList>
            <person name="Itoh H."/>
            <person name="Zhenxing X."/>
            <person name="Ushijima N."/>
            <person name="Masuda Y."/>
            <person name="Shiratori Y."/>
            <person name="Senoo K."/>
        </authorList>
    </citation>
    <scope>NUCLEOTIDE SEQUENCE [LARGE SCALE GENOMIC DNA]</scope>
    <source>
        <strain evidence="16">Red330</strain>
    </source>
</reference>
<dbReference type="InterPro" id="IPR000438">
    <property type="entry name" value="Acetyl_CoA_COase_Trfase_b_su"/>
</dbReference>
<dbReference type="Pfam" id="PF01039">
    <property type="entry name" value="Carboxyl_trans"/>
    <property type="match status" value="1"/>
</dbReference>
<dbReference type="Proteomes" id="UP000556026">
    <property type="component" value="Unassembled WGS sequence"/>
</dbReference>
<keyword evidence="13" id="KW-0963">Cytoplasm</keyword>
<accession>A0A6V8MNJ4</accession>
<evidence type="ECO:0000256" key="1">
    <source>
        <dbReference type="ARBA" id="ARBA00004496"/>
    </source>
</evidence>
<comment type="pathway">
    <text evidence="13">Lipid metabolism; malonyl-CoA biosynthesis; malonyl-CoA from acetyl-CoA: step 1/1.</text>
</comment>
<dbReference type="PRINTS" id="PR01070">
    <property type="entry name" value="ACCCTRFRASEB"/>
</dbReference>
<evidence type="ECO:0000256" key="12">
    <source>
        <dbReference type="ARBA" id="ARBA00025280"/>
    </source>
</evidence>
<keyword evidence="3 13" id="KW-0808">Transferase</keyword>
<evidence type="ECO:0000256" key="2">
    <source>
        <dbReference type="ARBA" id="ARBA00022516"/>
    </source>
</evidence>
<dbReference type="InterPro" id="IPR011762">
    <property type="entry name" value="COA_CT_N"/>
</dbReference>
<dbReference type="GO" id="GO:0003989">
    <property type="term" value="F:acetyl-CoA carboxylase activity"/>
    <property type="evidence" value="ECO:0007669"/>
    <property type="project" value="InterPro"/>
</dbReference>
<comment type="cofactor">
    <cofactor evidence="13">
        <name>Zn(2+)</name>
        <dbReference type="ChEBI" id="CHEBI:29105"/>
    </cofactor>
    <text evidence="13">Binds 1 zinc ion per subunit.</text>
</comment>
<evidence type="ECO:0000313" key="15">
    <source>
        <dbReference type="EMBL" id="GFO61273.1"/>
    </source>
</evidence>
<proteinExistence type="inferred from homology"/>
<organism evidence="15 16">
    <name type="scientific">Geomonas silvestris</name>
    <dbReference type="NCBI Taxonomy" id="2740184"/>
    <lineage>
        <taxon>Bacteria</taxon>
        <taxon>Pseudomonadati</taxon>
        <taxon>Thermodesulfobacteriota</taxon>
        <taxon>Desulfuromonadia</taxon>
        <taxon>Geobacterales</taxon>
        <taxon>Geobacteraceae</taxon>
        <taxon>Geomonas</taxon>
    </lineage>
</organism>
<dbReference type="InterPro" id="IPR029045">
    <property type="entry name" value="ClpP/crotonase-like_dom_sf"/>
</dbReference>
<keyword evidence="9 13" id="KW-0067">ATP-binding</keyword>
<comment type="subunit">
    <text evidence="13">Acetyl-CoA carboxylase is a heterohexamer composed of biotin carboxyl carrier protein (AccB), biotin carboxylase (AccC) and two subunits each of ACCase subunit alpha (AccA) and ACCase subunit beta (AccD).</text>
</comment>
<dbReference type="AlphaFoldDB" id="A0A6V8MNJ4"/>
<evidence type="ECO:0000313" key="16">
    <source>
        <dbReference type="Proteomes" id="UP000556026"/>
    </source>
</evidence>
<keyword evidence="11 13" id="KW-0275">Fatty acid biosynthesis</keyword>
<feature type="binding site" evidence="13">
    <location>
        <position position="29"/>
    </location>
    <ligand>
        <name>Zn(2+)</name>
        <dbReference type="ChEBI" id="CHEBI:29105"/>
    </ligand>
</feature>
<dbReference type="PANTHER" id="PTHR42995:SF5">
    <property type="entry name" value="ACETYL-COENZYME A CARBOXYLASE CARBOXYL TRANSFERASE SUBUNIT BETA, CHLOROPLASTIC"/>
    <property type="match status" value="1"/>
</dbReference>
<dbReference type="PANTHER" id="PTHR42995">
    <property type="entry name" value="ACETYL-COENZYME A CARBOXYLASE CARBOXYL TRANSFERASE SUBUNIT BETA, CHLOROPLASTIC"/>
    <property type="match status" value="1"/>
</dbReference>
<dbReference type="GO" id="GO:0016743">
    <property type="term" value="F:carboxyl- or carbamoyltransferase activity"/>
    <property type="evidence" value="ECO:0007669"/>
    <property type="project" value="UniProtKB-UniRule"/>
</dbReference>
<keyword evidence="7 13" id="KW-0276">Fatty acid metabolism</keyword>
<feature type="zinc finger region" description="C4-type" evidence="13">
    <location>
        <begin position="29"/>
        <end position="51"/>
    </location>
</feature>
<dbReference type="GO" id="GO:2001295">
    <property type="term" value="P:malonyl-CoA biosynthetic process"/>
    <property type="evidence" value="ECO:0007669"/>
    <property type="project" value="UniProtKB-UniRule"/>
</dbReference>
<keyword evidence="10 13" id="KW-0443">Lipid metabolism</keyword>
<keyword evidence="5 13" id="KW-0547">Nucleotide-binding</keyword>
<dbReference type="RefSeq" id="WP_183356069.1">
    <property type="nucleotide sequence ID" value="NZ_BLXX01000013.1"/>
</dbReference>
<dbReference type="UniPathway" id="UPA00655">
    <property type="reaction ID" value="UER00711"/>
</dbReference>
<sequence>MAWFKRDNPPIGKGANPRVKVPEGLWTKCVSCGETILTKDIENNLNVCPKCNHHYRISARKRLELLLDAGSFTEFDAGMVSVDCLNFKDTKSYQSRIDAALAKGGSKDAIICGSGQVEGTPVEISVFDFSFMGGSMGSVVGEKITRSIERALDKRTPVIIVSASGGARMQESILSLMQMAKTSAALAKLAEAGLPFVSILTDPTTGGVTASFAMLGDVNMSEPKALIGFAGPRVIEQTIRQKLPEGFQRAEYLLEHGMVDVIVERSKMKAQLSSILKMLYRN</sequence>